<accession>A0ABY3SEQ6</accession>
<evidence type="ECO:0000313" key="1">
    <source>
        <dbReference type="EMBL" id="UJF31555.1"/>
    </source>
</evidence>
<sequence length="327" mass="37899">MEINEVKEGVLCWIIFNENQISFDNTLKWMNDFRFFTPSKVKYRGKKKATVKFSEKNLHEGIKQTITYKDHYLLEIMDSNNSLKLHRGSRALLTLNLDIETFDKSANKIMDTVNKFFLGHEGFVGIVCSSKDNFIQNISDPAWMRLYGLPVNESALISDPMVTSRIIYDIENNPGHSHHLHGLWFGSCWAMWYGNQYFDFVSKAALLAFNNCSENIELSEDAIRIILHDNIWDYNLPQNRDKQWAFRKAASIDEVAERLKNTPYYSNNSNPSIEINTGSFDHGGVRQIIYYLDENGKNVSKAIAKRYRISELDKDGVTLWEKEVPVQ</sequence>
<keyword evidence="2" id="KW-1185">Reference proteome</keyword>
<dbReference type="RefSeq" id="WP_235117901.1">
    <property type="nucleotide sequence ID" value="NZ_CP090978.1"/>
</dbReference>
<dbReference type="EMBL" id="CP090978">
    <property type="protein sequence ID" value="UJF31555.1"/>
    <property type="molecule type" value="Genomic_DNA"/>
</dbReference>
<reference evidence="1 2" key="1">
    <citation type="journal article" date="2024" name="Int. J. Syst. Evol. Microbiol.">
        <title>Paenibacillus hexagrammi sp. nov., a novel bacterium isolated from the gut content of Hexagrammos agrammus.</title>
        <authorList>
            <person name="Jung H.K."/>
            <person name="Kim D.G."/>
            <person name="Zin H."/>
            <person name="Park J."/>
            <person name="Jung H."/>
            <person name="Kim Y.O."/>
            <person name="Kong H.J."/>
            <person name="Kim J.W."/>
            <person name="Kim Y.S."/>
        </authorList>
    </citation>
    <scope>NUCLEOTIDE SEQUENCE [LARGE SCALE GENOMIC DNA]</scope>
    <source>
        <strain evidence="1 2">YPD9-1</strain>
    </source>
</reference>
<proteinExistence type="predicted"/>
<evidence type="ECO:0000313" key="2">
    <source>
        <dbReference type="Proteomes" id="UP001649230"/>
    </source>
</evidence>
<protein>
    <submittedName>
        <fullName evidence="1">Uncharacterized protein</fullName>
    </submittedName>
</protein>
<gene>
    <name evidence="1" type="ORF">L0M14_17260</name>
</gene>
<name>A0ABY3SEQ6_9BACL</name>
<dbReference type="Proteomes" id="UP001649230">
    <property type="component" value="Chromosome"/>
</dbReference>
<organism evidence="1 2">
    <name type="scientific">Paenibacillus hexagrammi</name>
    <dbReference type="NCBI Taxonomy" id="2908839"/>
    <lineage>
        <taxon>Bacteria</taxon>
        <taxon>Bacillati</taxon>
        <taxon>Bacillota</taxon>
        <taxon>Bacilli</taxon>
        <taxon>Bacillales</taxon>
        <taxon>Paenibacillaceae</taxon>
        <taxon>Paenibacillus</taxon>
    </lineage>
</organism>